<dbReference type="OrthoDB" id="291007at2759"/>
<protein>
    <submittedName>
        <fullName evidence="5">DnaJ homolog subfamily C member 30</fullName>
    </submittedName>
</protein>
<keyword evidence="4" id="KW-1185">Reference proteome</keyword>
<evidence type="ECO:0000313" key="3">
    <source>
        <dbReference type="EnsemblMetazoa" id="MDOA007678-PA"/>
    </source>
</evidence>
<feature type="compositionally biased region" description="Polar residues" evidence="1">
    <location>
        <begin position="249"/>
        <end position="258"/>
    </location>
</feature>
<evidence type="ECO:0000256" key="1">
    <source>
        <dbReference type="SAM" id="MobiDB-lite"/>
    </source>
</evidence>
<dbReference type="PROSITE" id="PS00636">
    <property type="entry name" value="DNAJ_1"/>
    <property type="match status" value="1"/>
</dbReference>
<dbReference type="InterPro" id="IPR018253">
    <property type="entry name" value="DnaJ_domain_CS"/>
</dbReference>
<accession>A0A1I8MRF4</accession>
<dbReference type="PROSITE" id="PS50076">
    <property type="entry name" value="DNAJ_2"/>
    <property type="match status" value="1"/>
</dbReference>
<proteinExistence type="predicted"/>
<dbReference type="EnsemblMetazoa" id="MDOA007678-RA">
    <property type="protein sequence ID" value="MDOA007678-PA"/>
    <property type="gene ID" value="MDOA007678"/>
</dbReference>
<dbReference type="PANTHER" id="PTHR44873:SF1">
    <property type="entry name" value="DNAJ HOMOLOG SUBFAMILY C MEMBER 30, MITOCHONDRIAL"/>
    <property type="match status" value="1"/>
</dbReference>
<name>A0A1I8MRF4_MUSDO</name>
<dbReference type="SUPFAM" id="SSF46565">
    <property type="entry name" value="Chaperone J-domain"/>
    <property type="match status" value="1"/>
</dbReference>
<feature type="domain" description="J" evidence="2">
    <location>
        <begin position="60"/>
        <end position="125"/>
    </location>
</feature>
<dbReference type="Gene3D" id="1.10.287.110">
    <property type="entry name" value="DnaJ domain"/>
    <property type="match status" value="1"/>
</dbReference>
<reference evidence="3" key="1">
    <citation type="submission" date="2020-05" db="UniProtKB">
        <authorList>
            <consortium name="EnsemblMetazoa"/>
        </authorList>
    </citation>
    <scope>IDENTIFICATION</scope>
    <source>
        <strain evidence="3">Aabys</strain>
    </source>
</reference>
<dbReference type="VEuPathDB" id="VectorBase:MDOMA2_002764"/>
<gene>
    <name evidence="3" type="primary">101899527</name>
    <name evidence="5" type="synonym">LOC101899527</name>
</gene>
<evidence type="ECO:0000259" key="2">
    <source>
        <dbReference type="PROSITE" id="PS50076"/>
    </source>
</evidence>
<dbReference type="InterPro" id="IPR053025">
    <property type="entry name" value="Mito_ATP_Synthase-Asso"/>
</dbReference>
<dbReference type="InterPro" id="IPR001623">
    <property type="entry name" value="DnaJ_domain"/>
</dbReference>
<dbReference type="Proteomes" id="UP001652621">
    <property type="component" value="Unplaced"/>
</dbReference>
<reference evidence="5" key="2">
    <citation type="submission" date="2025-04" db="UniProtKB">
        <authorList>
            <consortium name="RefSeq"/>
        </authorList>
    </citation>
    <scope>IDENTIFICATION</scope>
    <source>
        <strain evidence="5">Aabys</strain>
    </source>
</reference>
<dbReference type="GeneID" id="101899527"/>
<dbReference type="Pfam" id="PF00226">
    <property type="entry name" value="DnaJ"/>
    <property type="match status" value="1"/>
</dbReference>
<evidence type="ECO:0000313" key="4">
    <source>
        <dbReference type="Proteomes" id="UP001652621"/>
    </source>
</evidence>
<dbReference type="KEGG" id="mde:101899527"/>
<dbReference type="InterPro" id="IPR036869">
    <property type="entry name" value="J_dom_sf"/>
</dbReference>
<organism evidence="3">
    <name type="scientific">Musca domestica</name>
    <name type="common">House fly</name>
    <dbReference type="NCBI Taxonomy" id="7370"/>
    <lineage>
        <taxon>Eukaryota</taxon>
        <taxon>Metazoa</taxon>
        <taxon>Ecdysozoa</taxon>
        <taxon>Arthropoda</taxon>
        <taxon>Hexapoda</taxon>
        <taxon>Insecta</taxon>
        <taxon>Pterygota</taxon>
        <taxon>Neoptera</taxon>
        <taxon>Endopterygota</taxon>
        <taxon>Diptera</taxon>
        <taxon>Brachycera</taxon>
        <taxon>Muscomorpha</taxon>
        <taxon>Muscoidea</taxon>
        <taxon>Muscidae</taxon>
        <taxon>Musca</taxon>
    </lineage>
</organism>
<dbReference type="eggNOG" id="KOG0714">
    <property type="taxonomic scope" value="Eukaryota"/>
</dbReference>
<dbReference type="RefSeq" id="XP_005181518.2">
    <property type="nucleotide sequence ID" value="XM_005181461.3"/>
</dbReference>
<dbReference type="PRINTS" id="PR00625">
    <property type="entry name" value="JDOMAIN"/>
</dbReference>
<dbReference type="CDD" id="cd06257">
    <property type="entry name" value="DnaJ"/>
    <property type="match status" value="1"/>
</dbReference>
<dbReference type="PANTHER" id="PTHR44873">
    <property type="entry name" value="DNAJ HOMOLOG SUBFAMILY C MEMBER 30, MITOCHONDRIAL"/>
    <property type="match status" value="1"/>
</dbReference>
<dbReference type="SMART" id="SM00271">
    <property type="entry name" value="DnaJ"/>
    <property type="match status" value="1"/>
</dbReference>
<evidence type="ECO:0000313" key="5">
    <source>
        <dbReference type="RefSeq" id="XP_005181518.2"/>
    </source>
</evidence>
<sequence length="258" mass="30123">MARRWICLPTLYYYERYWWIFGGQCYTMSLNKSLCPVFLRNILLVNHARSISTGAVNRATHYDVLGITPKATQGEVKAAYYRLSMQYHPDKNQGSESAALKFREITQAYEVLGNFRLRKLYDKGILHTAGPQYAQKAHETAETPDDASTKFYKSRFRKSKVSDSRGHTPMYDFDEWTRQHYGDSFQRRQTAKEKYDHNKEQERNKLLILQKEIVLTCVILFSALAYMRYYSESSYDLPKEKSIPKPAAEQSNVKDSTT</sequence>
<feature type="region of interest" description="Disordered" evidence="1">
    <location>
        <begin position="235"/>
        <end position="258"/>
    </location>
</feature>
<dbReference type="STRING" id="7370.A0A1I8MRF4"/>
<dbReference type="VEuPathDB" id="VectorBase:MDOA007678"/>
<dbReference type="AlphaFoldDB" id="A0A1I8MRF4"/>